<dbReference type="PANTHER" id="PTHR11135">
    <property type="entry name" value="HISTONE ACETYLTRANSFERASE-RELATED"/>
    <property type="match status" value="1"/>
</dbReference>
<keyword evidence="1" id="KW-0004">4Fe-4S</keyword>
<dbReference type="InterPro" id="IPR039661">
    <property type="entry name" value="ELP3"/>
</dbReference>
<dbReference type="EC" id="2.3.1.48" evidence="7"/>
<dbReference type="STRING" id="74649.A0A2P6Q8Y5"/>
<dbReference type="AlphaFoldDB" id="A0A2P6Q8Y5"/>
<dbReference type="GO" id="GO:0051539">
    <property type="term" value="F:4 iron, 4 sulfur cluster binding"/>
    <property type="evidence" value="ECO:0007669"/>
    <property type="project" value="UniProtKB-KW"/>
</dbReference>
<dbReference type="GO" id="GO:0046872">
    <property type="term" value="F:metal ion binding"/>
    <property type="evidence" value="ECO:0007669"/>
    <property type="project" value="UniProtKB-KW"/>
</dbReference>
<keyword evidence="3" id="KW-0479">Metal-binding</keyword>
<sequence length="95" mass="10490">MAMCRKYGLARVPKLVGMIAALPELDCKVLLPKLKAKPHRTASRITVVAVMSKPHRCPHIATIRNICVYCPGGPDSDFEHSTGYKSTSMRAIRAR</sequence>
<proteinExistence type="predicted"/>
<protein>
    <submittedName>
        <fullName evidence="7">Putative histone acetyltransferase</fullName>
        <ecNumber evidence="7">2.3.1.48</ecNumber>
    </submittedName>
</protein>
<keyword evidence="2" id="KW-0949">S-adenosyl-L-methionine</keyword>
<dbReference type="Pfam" id="PF23613">
    <property type="entry name" value="ELP3_N"/>
    <property type="match status" value="1"/>
</dbReference>
<gene>
    <name evidence="7" type="ORF">RchiOBHm_Chr5g0026811</name>
</gene>
<dbReference type="GO" id="GO:0061733">
    <property type="term" value="F:protein-lysine-acetyltransferase activity"/>
    <property type="evidence" value="ECO:0007669"/>
    <property type="project" value="UniProtKB-EC"/>
</dbReference>
<accession>A0A2P6Q8Y5</accession>
<keyword evidence="7" id="KW-0808">Transferase</keyword>
<evidence type="ECO:0000256" key="5">
    <source>
        <dbReference type="ARBA" id="ARBA00023014"/>
    </source>
</evidence>
<keyword evidence="8" id="KW-1185">Reference proteome</keyword>
<comment type="caution">
    <text evidence="7">The sequence shown here is derived from an EMBL/GenBank/DDBJ whole genome shotgun (WGS) entry which is preliminary data.</text>
</comment>
<evidence type="ECO:0000313" key="8">
    <source>
        <dbReference type="Proteomes" id="UP000238479"/>
    </source>
</evidence>
<evidence type="ECO:0000313" key="7">
    <source>
        <dbReference type="EMBL" id="PRQ30639.1"/>
    </source>
</evidence>
<evidence type="ECO:0000259" key="6">
    <source>
        <dbReference type="Pfam" id="PF23613"/>
    </source>
</evidence>
<dbReference type="GO" id="GO:0033588">
    <property type="term" value="C:elongator holoenzyme complex"/>
    <property type="evidence" value="ECO:0007669"/>
    <property type="project" value="TreeGrafter"/>
</dbReference>
<dbReference type="InterPro" id="IPR056591">
    <property type="entry name" value="ELP3-like_N"/>
</dbReference>
<organism evidence="7 8">
    <name type="scientific">Rosa chinensis</name>
    <name type="common">China rose</name>
    <dbReference type="NCBI Taxonomy" id="74649"/>
    <lineage>
        <taxon>Eukaryota</taxon>
        <taxon>Viridiplantae</taxon>
        <taxon>Streptophyta</taxon>
        <taxon>Embryophyta</taxon>
        <taxon>Tracheophyta</taxon>
        <taxon>Spermatophyta</taxon>
        <taxon>Magnoliopsida</taxon>
        <taxon>eudicotyledons</taxon>
        <taxon>Gunneridae</taxon>
        <taxon>Pentapetalae</taxon>
        <taxon>rosids</taxon>
        <taxon>fabids</taxon>
        <taxon>Rosales</taxon>
        <taxon>Rosaceae</taxon>
        <taxon>Rosoideae</taxon>
        <taxon>Rosoideae incertae sedis</taxon>
        <taxon>Rosa</taxon>
    </lineage>
</organism>
<keyword evidence="5" id="KW-0411">Iron-sulfur</keyword>
<reference evidence="7 8" key="1">
    <citation type="journal article" date="2018" name="Nat. Genet.">
        <title>The Rosa genome provides new insights in the design of modern roses.</title>
        <authorList>
            <person name="Bendahmane M."/>
        </authorList>
    </citation>
    <scope>NUCLEOTIDE SEQUENCE [LARGE SCALE GENOMIC DNA]</scope>
    <source>
        <strain evidence="8">cv. Old Blush</strain>
    </source>
</reference>
<dbReference type="GO" id="GO:0002926">
    <property type="term" value="P:tRNA wobble base 5-methoxycarbonylmethyl-2-thiouridinylation"/>
    <property type="evidence" value="ECO:0007669"/>
    <property type="project" value="TreeGrafter"/>
</dbReference>
<dbReference type="Gramene" id="PRQ30639">
    <property type="protein sequence ID" value="PRQ30639"/>
    <property type="gene ID" value="RchiOBHm_Chr5g0026811"/>
</dbReference>
<evidence type="ECO:0000256" key="4">
    <source>
        <dbReference type="ARBA" id="ARBA00023004"/>
    </source>
</evidence>
<name>A0A2P6Q8Y5_ROSCH</name>
<dbReference type="GO" id="GO:0005737">
    <property type="term" value="C:cytoplasm"/>
    <property type="evidence" value="ECO:0007669"/>
    <property type="project" value="TreeGrafter"/>
</dbReference>
<evidence type="ECO:0000256" key="1">
    <source>
        <dbReference type="ARBA" id="ARBA00022485"/>
    </source>
</evidence>
<dbReference type="PANTHER" id="PTHR11135:SF0">
    <property type="entry name" value="ELONGATOR COMPLEX PROTEIN 3"/>
    <property type="match status" value="1"/>
</dbReference>
<evidence type="ECO:0000256" key="3">
    <source>
        <dbReference type="ARBA" id="ARBA00022723"/>
    </source>
</evidence>
<dbReference type="EMBL" id="PDCK01000043">
    <property type="protein sequence ID" value="PRQ30639.1"/>
    <property type="molecule type" value="Genomic_DNA"/>
</dbReference>
<keyword evidence="4" id="KW-0408">Iron</keyword>
<evidence type="ECO:0000256" key="2">
    <source>
        <dbReference type="ARBA" id="ARBA00022691"/>
    </source>
</evidence>
<keyword evidence="7" id="KW-0012">Acyltransferase</keyword>
<dbReference type="Proteomes" id="UP000238479">
    <property type="component" value="Chromosome 5"/>
</dbReference>
<dbReference type="GO" id="GO:0005634">
    <property type="term" value="C:nucleus"/>
    <property type="evidence" value="ECO:0007669"/>
    <property type="project" value="TreeGrafter"/>
</dbReference>
<feature type="domain" description="ELP3-like N-terminal" evidence="6">
    <location>
        <begin position="2"/>
        <end position="42"/>
    </location>
</feature>